<dbReference type="Pfam" id="PF26002">
    <property type="entry name" value="Beta-barrel_AprE"/>
    <property type="match status" value="1"/>
</dbReference>
<evidence type="ECO:0000256" key="2">
    <source>
        <dbReference type="ARBA" id="ARBA00023054"/>
    </source>
</evidence>
<feature type="compositionally biased region" description="Polar residues" evidence="3">
    <location>
        <begin position="1"/>
        <end position="11"/>
    </location>
</feature>
<comment type="subcellular location">
    <subcellularLocation>
        <location evidence="1">Cell envelope</location>
    </subcellularLocation>
</comment>
<dbReference type="InterPro" id="IPR050465">
    <property type="entry name" value="UPF0194_transport"/>
</dbReference>
<dbReference type="PANTHER" id="PTHR32347:SF14">
    <property type="entry name" value="EFFLUX SYSTEM COMPONENT YKNX-RELATED"/>
    <property type="match status" value="1"/>
</dbReference>
<dbReference type="AlphaFoldDB" id="A0A8J3I7T2"/>
<dbReference type="Gene3D" id="2.40.50.100">
    <property type="match status" value="1"/>
</dbReference>
<keyword evidence="4" id="KW-0472">Membrane</keyword>
<gene>
    <name evidence="6" type="ORF">KSX_44470</name>
</gene>
<keyword evidence="2" id="KW-0175">Coiled coil</keyword>
<feature type="domain" description="AprE-like beta-barrel" evidence="5">
    <location>
        <begin position="176"/>
        <end position="256"/>
    </location>
</feature>
<accession>A0A8J3I7T2</accession>
<dbReference type="Gene3D" id="2.40.420.20">
    <property type="match status" value="1"/>
</dbReference>
<organism evidence="6 7">
    <name type="scientific">Ktedonospora formicarum</name>
    <dbReference type="NCBI Taxonomy" id="2778364"/>
    <lineage>
        <taxon>Bacteria</taxon>
        <taxon>Bacillati</taxon>
        <taxon>Chloroflexota</taxon>
        <taxon>Ktedonobacteria</taxon>
        <taxon>Ktedonobacterales</taxon>
        <taxon>Ktedonobacteraceae</taxon>
        <taxon>Ktedonospora</taxon>
    </lineage>
</organism>
<dbReference type="PANTHER" id="PTHR32347">
    <property type="entry name" value="EFFLUX SYSTEM COMPONENT YKNX-RELATED"/>
    <property type="match status" value="1"/>
</dbReference>
<feature type="transmembrane region" description="Helical" evidence="4">
    <location>
        <begin position="37"/>
        <end position="57"/>
    </location>
</feature>
<name>A0A8J3I7T2_9CHLR</name>
<comment type="caution">
    <text evidence="6">The sequence shown here is derived from an EMBL/GenBank/DDBJ whole genome shotgun (WGS) entry which is preliminary data.</text>
</comment>
<keyword evidence="4" id="KW-1133">Transmembrane helix</keyword>
<sequence>MSDSVETQPQPLISDELSDAPVPPKARKPRRRTRRTWLIVLSIIVLIVLLGGGFLYWRASRNSLPSFTQAQVTTGTLSTQVSATGPIAANAEYDLNFPASGQLASISVKIGDKVTSGETLATLNVTNTQNHTSTLTLTAPGDATVAAVRGVVGENLSSGGNATSSAFIVLTDTSKLRVTASVNETDINNVKQGQQATFTVAAYTSQIFKATVGSIETVGQSSSGVVSYAVNLDVDMTSLNSAHLYPGMTATLNIITQQKAGVLMVPNSALTYSTTAISNGLVDRSTLRGLIGNRQSGEAGSQNSSTGEKRGMVLELQNGKLTPVLITTGITNGQYTEVLSGLQDGDVVVTGQIGGNSSTTASSQGGNGLFNRGGLGGGNGGFGGGNGGFGGGNRGGTGRGGNQ</sequence>
<evidence type="ECO:0000256" key="4">
    <source>
        <dbReference type="SAM" id="Phobius"/>
    </source>
</evidence>
<evidence type="ECO:0000256" key="3">
    <source>
        <dbReference type="SAM" id="MobiDB-lite"/>
    </source>
</evidence>
<evidence type="ECO:0000259" key="5">
    <source>
        <dbReference type="Pfam" id="PF26002"/>
    </source>
</evidence>
<keyword evidence="4" id="KW-0812">Transmembrane</keyword>
<proteinExistence type="predicted"/>
<evidence type="ECO:0000313" key="7">
    <source>
        <dbReference type="Proteomes" id="UP000612362"/>
    </source>
</evidence>
<protein>
    <recommendedName>
        <fullName evidence="5">AprE-like beta-barrel domain-containing protein</fullName>
    </recommendedName>
</protein>
<dbReference type="Gene3D" id="2.40.30.170">
    <property type="match status" value="1"/>
</dbReference>
<reference evidence="6" key="1">
    <citation type="submission" date="2020-10" db="EMBL/GenBank/DDBJ databases">
        <title>Taxonomic study of unclassified bacteria belonging to the class Ktedonobacteria.</title>
        <authorList>
            <person name="Yabe S."/>
            <person name="Wang C.M."/>
            <person name="Zheng Y."/>
            <person name="Sakai Y."/>
            <person name="Cavaletti L."/>
            <person name="Monciardini P."/>
            <person name="Donadio S."/>
        </authorList>
    </citation>
    <scope>NUCLEOTIDE SEQUENCE</scope>
    <source>
        <strain evidence="6">SOSP1-1</strain>
    </source>
</reference>
<dbReference type="EMBL" id="BNJF01000002">
    <property type="protein sequence ID" value="GHO46284.1"/>
    <property type="molecule type" value="Genomic_DNA"/>
</dbReference>
<evidence type="ECO:0000313" key="6">
    <source>
        <dbReference type="EMBL" id="GHO46284.1"/>
    </source>
</evidence>
<keyword evidence="7" id="KW-1185">Reference proteome</keyword>
<dbReference type="RefSeq" id="WP_220195670.1">
    <property type="nucleotide sequence ID" value="NZ_BNJF01000002.1"/>
</dbReference>
<dbReference type="InterPro" id="IPR058982">
    <property type="entry name" value="Beta-barrel_AprE"/>
</dbReference>
<dbReference type="Proteomes" id="UP000612362">
    <property type="component" value="Unassembled WGS sequence"/>
</dbReference>
<feature type="region of interest" description="Disordered" evidence="3">
    <location>
        <begin position="1"/>
        <end position="29"/>
    </location>
</feature>
<evidence type="ECO:0000256" key="1">
    <source>
        <dbReference type="ARBA" id="ARBA00004196"/>
    </source>
</evidence>
<dbReference type="GO" id="GO:0030313">
    <property type="term" value="C:cell envelope"/>
    <property type="evidence" value="ECO:0007669"/>
    <property type="project" value="UniProtKB-SubCell"/>
</dbReference>